<dbReference type="InterPro" id="IPR042080">
    <property type="entry name" value="RNA_2'-PTrans_N"/>
</dbReference>
<protein>
    <recommendedName>
        <fullName evidence="5">Probable RNA 2'-phosphotransferase</fullName>
        <ecNumber evidence="5">2.7.1.-</ecNumber>
    </recommendedName>
</protein>
<evidence type="ECO:0000256" key="3">
    <source>
        <dbReference type="ARBA" id="ARBA00023027"/>
    </source>
</evidence>
<dbReference type="NCBIfam" id="NF002015">
    <property type="entry name" value="PRK00819.1-5"/>
    <property type="match status" value="1"/>
</dbReference>
<dbReference type="SUPFAM" id="SSF56399">
    <property type="entry name" value="ADP-ribosylation"/>
    <property type="match status" value="1"/>
</dbReference>
<dbReference type="EC" id="2.7.1.-" evidence="5"/>
<proteinExistence type="inferred from homology"/>
<dbReference type="GO" id="GO:0006388">
    <property type="term" value="P:tRNA splicing, via endonucleolytic cleavage and ligation"/>
    <property type="evidence" value="ECO:0007669"/>
    <property type="project" value="UniProtKB-UniRule"/>
</dbReference>
<reference evidence="6" key="1">
    <citation type="journal article" date="2020" name="mSystems">
        <title>Genome- and Community-Level Interaction Insights into Carbon Utilization and Element Cycling Functions of Hydrothermarchaeota in Hydrothermal Sediment.</title>
        <authorList>
            <person name="Zhou Z."/>
            <person name="Liu Y."/>
            <person name="Xu W."/>
            <person name="Pan J."/>
            <person name="Luo Z.H."/>
            <person name="Li M."/>
        </authorList>
    </citation>
    <scope>NUCLEOTIDE SEQUENCE [LARGE SCALE GENOMIC DNA]</scope>
    <source>
        <strain evidence="6">SpSt-587</strain>
    </source>
</reference>
<evidence type="ECO:0000313" key="6">
    <source>
        <dbReference type="EMBL" id="HGT83297.1"/>
    </source>
</evidence>
<dbReference type="PANTHER" id="PTHR12684">
    <property type="entry name" value="PUTATIVE PHOSPHOTRANSFERASE"/>
    <property type="match status" value="1"/>
</dbReference>
<dbReference type="PANTHER" id="PTHR12684:SF2">
    <property type="entry name" value="TRNA 2'-PHOSPHOTRANSFERASE 1"/>
    <property type="match status" value="1"/>
</dbReference>
<dbReference type="Gene3D" id="1.10.10.970">
    <property type="entry name" value="RNA 2'-phosphotransferase, Tpt1/KptA family, N-terminal domain"/>
    <property type="match status" value="1"/>
</dbReference>
<organism evidence="6">
    <name type="scientific">Archaeoglobus fulgidus</name>
    <dbReference type="NCBI Taxonomy" id="2234"/>
    <lineage>
        <taxon>Archaea</taxon>
        <taxon>Methanobacteriati</taxon>
        <taxon>Methanobacteriota</taxon>
        <taxon>Archaeoglobi</taxon>
        <taxon>Archaeoglobales</taxon>
        <taxon>Archaeoglobaceae</taxon>
        <taxon>Archaeoglobus</taxon>
    </lineage>
</organism>
<keyword evidence="2 5" id="KW-0808">Transferase</keyword>
<dbReference type="Gene3D" id="3.20.170.30">
    <property type="match status" value="1"/>
</dbReference>
<dbReference type="InterPro" id="IPR002745">
    <property type="entry name" value="Ptrans_KptA/Tpt1"/>
</dbReference>
<comment type="similarity">
    <text evidence="1 5">Belongs to the KptA/TPT1 family.</text>
</comment>
<comment type="function">
    <text evidence="4 5">Removes the 2'-phosphate from RNA via an intermediate in which the phosphate is ADP-ribosylated by NAD followed by a presumed transesterification to release the RNA and generate ADP-ribose 1''-2''-cyclic phosphate (APPR&gt;P). May function as an ADP-ribosylase.</text>
</comment>
<sequence length="214" mass="24670">MEDIRFCPVHGFYRGEFCGCGFKGEVVLEKERVERLGKFVSGILRHFPDKFGLKIDENGWVDFESLVRVLKRKYKWADEWVLKALVYSDSKMRYELKGDKIRARYGHSIEVTLSDMPEATEDTLYYSASEEEASRLLEIGIKPVNQSFVHLSTTFEKSVEVAILRSRKPTIFEIDAKKAKEDGLRIIKANNYIALAKEVPAKYIKKVVQYSSSP</sequence>
<dbReference type="InterPro" id="IPR042081">
    <property type="entry name" value="RNA_2'-PTrans_C"/>
</dbReference>
<comment type="caution">
    <text evidence="6">The sequence shown here is derived from an EMBL/GenBank/DDBJ whole genome shotgun (WGS) entry which is preliminary data.</text>
</comment>
<evidence type="ECO:0000256" key="1">
    <source>
        <dbReference type="ARBA" id="ARBA00009836"/>
    </source>
</evidence>
<gene>
    <name evidence="5" type="primary">kptA</name>
    <name evidence="6" type="ORF">ENT52_06180</name>
</gene>
<dbReference type="GO" id="GO:0000215">
    <property type="term" value="F:tRNA 2'-phosphotransferase activity"/>
    <property type="evidence" value="ECO:0007669"/>
    <property type="project" value="TreeGrafter"/>
</dbReference>
<accession>A0A7J3M2V9</accession>
<evidence type="ECO:0000256" key="5">
    <source>
        <dbReference type="HAMAP-Rule" id="MF_00299"/>
    </source>
</evidence>
<name>A0A7J3M2V9_ARCFL</name>
<evidence type="ECO:0000256" key="4">
    <source>
        <dbReference type="ARBA" id="ARBA00025212"/>
    </source>
</evidence>
<dbReference type="InterPro" id="IPR022928">
    <property type="entry name" value="RNA_2'-PTrans_KptA"/>
</dbReference>
<dbReference type="HAMAP" id="MF_00299">
    <property type="entry name" value="KptA"/>
    <property type="match status" value="1"/>
</dbReference>
<dbReference type="Pfam" id="PF01885">
    <property type="entry name" value="PTS_2-RNA"/>
    <property type="match status" value="1"/>
</dbReference>
<dbReference type="AlphaFoldDB" id="A0A7J3M2V9"/>
<dbReference type="GO" id="GO:0003950">
    <property type="term" value="F:NAD+ poly-ADP-ribosyltransferase activity"/>
    <property type="evidence" value="ECO:0007669"/>
    <property type="project" value="InterPro"/>
</dbReference>
<dbReference type="EMBL" id="DSYZ01000117">
    <property type="protein sequence ID" value="HGT83297.1"/>
    <property type="molecule type" value="Genomic_DNA"/>
</dbReference>
<evidence type="ECO:0000256" key="2">
    <source>
        <dbReference type="ARBA" id="ARBA00022679"/>
    </source>
</evidence>
<keyword evidence="3 5" id="KW-0520">NAD</keyword>